<proteinExistence type="predicted"/>
<evidence type="ECO:0000256" key="5">
    <source>
        <dbReference type="ARBA" id="ARBA00022989"/>
    </source>
</evidence>
<dbReference type="SMART" id="SM00382">
    <property type="entry name" value="AAA"/>
    <property type="match status" value="1"/>
</dbReference>
<keyword evidence="5 7" id="KW-1133">Transmembrane helix</keyword>
<dbReference type="Gene3D" id="1.20.1560.10">
    <property type="entry name" value="ABC transporter type 1, transmembrane domain"/>
    <property type="match status" value="1"/>
</dbReference>
<evidence type="ECO:0000313" key="11">
    <source>
        <dbReference type="Proteomes" id="UP001330434"/>
    </source>
</evidence>
<dbReference type="SUPFAM" id="SSF52540">
    <property type="entry name" value="P-loop containing nucleoside triphosphate hydrolases"/>
    <property type="match status" value="1"/>
</dbReference>
<keyword evidence="2 7" id="KW-0812">Transmembrane</keyword>
<dbReference type="InterPro" id="IPR003439">
    <property type="entry name" value="ABC_transporter-like_ATP-bd"/>
</dbReference>
<feature type="transmembrane region" description="Helical" evidence="7">
    <location>
        <begin position="253"/>
        <end position="274"/>
    </location>
</feature>
<dbReference type="InterPro" id="IPR017871">
    <property type="entry name" value="ABC_transporter-like_CS"/>
</dbReference>
<name>A0ABZ2C5P9_9PROT</name>
<dbReference type="Gene3D" id="3.40.50.300">
    <property type="entry name" value="P-loop containing nucleotide triphosphate hydrolases"/>
    <property type="match status" value="1"/>
</dbReference>
<evidence type="ECO:0000256" key="1">
    <source>
        <dbReference type="ARBA" id="ARBA00004651"/>
    </source>
</evidence>
<protein>
    <submittedName>
        <fullName evidence="10">ABC transporter ATP-binding protein/permease</fullName>
    </submittedName>
</protein>
<feature type="transmembrane region" description="Helical" evidence="7">
    <location>
        <begin position="142"/>
        <end position="160"/>
    </location>
</feature>
<keyword evidence="11" id="KW-1185">Reference proteome</keyword>
<feature type="transmembrane region" description="Helical" evidence="7">
    <location>
        <begin position="58"/>
        <end position="78"/>
    </location>
</feature>
<dbReference type="SUPFAM" id="SSF90123">
    <property type="entry name" value="ABC transporter transmembrane region"/>
    <property type="match status" value="1"/>
</dbReference>
<dbReference type="InterPro" id="IPR039421">
    <property type="entry name" value="Type_1_exporter"/>
</dbReference>
<dbReference type="PANTHER" id="PTHR43394:SF1">
    <property type="entry name" value="ATP-BINDING CASSETTE SUB-FAMILY B MEMBER 10, MITOCHONDRIAL"/>
    <property type="match status" value="1"/>
</dbReference>
<feature type="transmembrane region" description="Helical" evidence="7">
    <location>
        <begin position="20"/>
        <end position="43"/>
    </location>
</feature>
<dbReference type="PROSITE" id="PS50929">
    <property type="entry name" value="ABC_TM1F"/>
    <property type="match status" value="1"/>
</dbReference>
<keyword evidence="6 7" id="KW-0472">Membrane</keyword>
<dbReference type="Proteomes" id="UP001330434">
    <property type="component" value="Chromosome"/>
</dbReference>
<dbReference type="PANTHER" id="PTHR43394">
    <property type="entry name" value="ATP-DEPENDENT PERMEASE MDL1, MITOCHONDRIAL"/>
    <property type="match status" value="1"/>
</dbReference>
<dbReference type="Pfam" id="PF00664">
    <property type="entry name" value="ABC_membrane"/>
    <property type="match status" value="1"/>
</dbReference>
<accession>A0ABZ2C5P9</accession>
<sequence>MQLPHKAVPFLWHYAKLYKWQFLTMLVGLLMWAINECLFPYFVKLMVDLIAASNPGEGSIWAVFAVPIWGIVITWLFMEIAMRTYGFVEVYTFPKFKSSMRGDVFDYVKGQSLNYFSQNLSGSIGSKIADIPRSSQHIMENFYWHVLGIGFAFFITLIVMAQVSLLFSFITLTWCAAHLGITIYYLDEINTKIGNHYQSLVRLNGETVDIIANASVMRLFARIPFETKRLGKYQRTEIEKSKIAGLSLQKVNLIRGALTAVFIFLITYCLLLGWHAQWITPGDFPLVAMSSFNLIGLIWHMSISLVDLFNDLGTLEGALTLLKTEREIADPQDALKLEAHQGEIRYDNVNFRYRKNSPLFQNLSLFIKAGERVGLVGFSGSGKTSFVNLLLREFDINGGQILIDGQNIADATLASLRSNIGVIPQDPSLFHRSIMENIRYGRLDATDEEVIEAAKRAHCHEFIMQLEFGYDTTVGERGLRLSGGQRQRLAIARAILKNAPILVLDEATSALDSATEKKIHDSLEELMVGRTTLVVAHRLSTLKMMDRILVFDKGQIVEEGSQKKLLAAKGRFAHLWELQQEGFLPDKEG</sequence>
<reference evidence="10 11" key="1">
    <citation type="journal article" date="2024" name="Environ. Microbiol.">
        <title>Novel evolutionary insights on the interactions of the Holosporales (Alphaproteobacteria) with eukaryotic hosts from comparative genomics.</title>
        <authorList>
            <person name="Giovannini M."/>
            <person name="Petroni G."/>
            <person name="Castelli M."/>
        </authorList>
    </citation>
    <scope>NUCLEOTIDE SEQUENCE [LARGE SCALE GENOMIC DNA]</scope>
    <source>
        <strain evidence="10 11">US_Bl 15I1</strain>
    </source>
</reference>
<gene>
    <name evidence="10" type="ORF">Bealeia1_01642</name>
</gene>
<evidence type="ECO:0000259" key="9">
    <source>
        <dbReference type="PROSITE" id="PS50929"/>
    </source>
</evidence>
<evidence type="ECO:0000256" key="6">
    <source>
        <dbReference type="ARBA" id="ARBA00023136"/>
    </source>
</evidence>
<feature type="domain" description="ABC transporter" evidence="8">
    <location>
        <begin position="344"/>
        <end position="578"/>
    </location>
</feature>
<evidence type="ECO:0000313" key="10">
    <source>
        <dbReference type="EMBL" id="WVX67436.1"/>
    </source>
</evidence>
<organism evidence="10 11">
    <name type="scientific">Candidatus Bealeia paramacronuclearis</name>
    <dbReference type="NCBI Taxonomy" id="1921001"/>
    <lineage>
        <taxon>Bacteria</taxon>
        <taxon>Pseudomonadati</taxon>
        <taxon>Pseudomonadota</taxon>
        <taxon>Alphaproteobacteria</taxon>
        <taxon>Holosporales</taxon>
        <taxon>Holosporaceae</taxon>
        <taxon>Candidatus Bealeia</taxon>
    </lineage>
</organism>
<dbReference type="PROSITE" id="PS50893">
    <property type="entry name" value="ABC_TRANSPORTER_2"/>
    <property type="match status" value="1"/>
</dbReference>
<feature type="domain" description="ABC transmembrane type-1" evidence="9">
    <location>
        <begin position="38"/>
        <end position="314"/>
    </location>
</feature>
<dbReference type="PROSITE" id="PS00211">
    <property type="entry name" value="ABC_TRANSPORTER_1"/>
    <property type="match status" value="1"/>
</dbReference>
<dbReference type="InterPro" id="IPR011527">
    <property type="entry name" value="ABC1_TM_dom"/>
</dbReference>
<evidence type="ECO:0000256" key="4">
    <source>
        <dbReference type="ARBA" id="ARBA00022840"/>
    </source>
</evidence>
<dbReference type="RefSeq" id="WP_331256184.1">
    <property type="nucleotide sequence ID" value="NZ_CP133270.1"/>
</dbReference>
<dbReference type="InterPro" id="IPR036640">
    <property type="entry name" value="ABC1_TM_sf"/>
</dbReference>
<keyword evidence="4 10" id="KW-0067">ATP-binding</keyword>
<comment type="subcellular location">
    <subcellularLocation>
        <location evidence="1">Cell membrane</location>
        <topology evidence="1">Multi-pass membrane protein</topology>
    </subcellularLocation>
</comment>
<dbReference type="Pfam" id="PF00005">
    <property type="entry name" value="ABC_tran"/>
    <property type="match status" value="1"/>
</dbReference>
<dbReference type="EMBL" id="CP133270">
    <property type="protein sequence ID" value="WVX67436.1"/>
    <property type="molecule type" value="Genomic_DNA"/>
</dbReference>
<evidence type="ECO:0000256" key="2">
    <source>
        <dbReference type="ARBA" id="ARBA00022692"/>
    </source>
</evidence>
<feature type="transmembrane region" description="Helical" evidence="7">
    <location>
        <begin position="166"/>
        <end position="186"/>
    </location>
</feature>
<evidence type="ECO:0000259" key="8">
    <source>
        <dbReference type="PROSITE" id="PS50893"/>
    </source>
</evidence>
<evidence type="ECO:0000256" key="3">
    <source>
        <dbReference type="ARBA" id="ARBA00022741"/>
    </source>
</evidence>
<evidence type="ECO:0000256" key="7">
    <source>
        <dbReference type="SAM" id="Phobius"/>
    </source>
</evidence>
<dbReference type="GO" id="GO:0005524">
    <property type="term" value="F:ATP binding"/>
    <property type="evidence" value="ECO:0007669"/>
    <property type="project" value="UniProtKB-KW"/>
</dbReference>
<keyword evidence="3" id="KW-0547">Nucleotide-binding</keyword>
<dbReference type="InterPro" id="IPR003593">
    <property type="entry name" value="AAA+_ATPase"/>
</dbReference>
<dbReference type="InterPro" id="IPR027417">
    <property type="entry name" value="P-loop_NTPase"/>
</dbReference>